<dbReference type="KEGG" id="yli:2907542"/>
<name>A0A1D8N687_YARLL</name>
<dbReference type="EMBL" id="CP017554">
    <property type="protein sequence ID" value="AOW01143.1"/>
    <property type="molecule type" value="Genomic_DNA"/>
</dbReference>
<dbReference type="Pfam" id="PF23867">
    <property type="entry name" value="Mmc1_N"/>
    <property type="match status" value="1"/>
</dbReference>
<evidence type="ECO:0000313" key="3">
    <source>
        <dbReference type="EMBL" id="RDW24120.1"/>
    </source>
</evidence>
<gene>
    <name evidence="3" type="ORF">B0I71DRAFT_5918</name>
    <name evidence="2" type="ORF">YALI1_B04370g</name>
</gene>
<reference evidence="2 4" key="1">
    <citation type="journal article" date="2016" name="PLoS ONE">
        <title>Sequence Assembly of Yarrowia lipolytica Strain W29/CLIB89 Shows Transposable Element Diversity.</title>
        <authorList>
            <person name="Magnan C."/>
            <person name="Yu J."/>
            <person name="Chang I."/>
            <person name="Jahn E."/>
            <person name="Kanomata Y."/>
            <person name="Wu J."/>
            <person name="Zeller M."/>
            <person name="Oakes M."/>
            <person name="Baldi P."/>
            <person name="Sandmeyer S."/>
        </authorList>
    </citation>
    <scope>NUCLEOTIDE SEQUENCE [LARGE SCALE GENOMIC DNA]</scope>
    <source>
        <strain evidence="2">CLIB89</strain>
        <strain evidence="4">CLIB89(W29)</strain>
    </source>
</reference>
<evidence type="ECO:0000259" key="1">
    <source>
        <dbReference type="Pfam" id="PF23868"/>
    </source>
</evidence>
<dbReference type="VEuPathDB" id="FungiDB:YALI0_B02882g"/>
<proteinExistence type="predicted"/>
<dbReference type="EMBL" id="KZ859048">
    <property type="protein sequence ID" value="RDW24120.1"/>
    <property type="molecule type" value="Genomic_DNA"/>
</dbReference>
<protein>
    <recommendedName>
        <fullName evidence="1">Mmc1 C-terminal domain-containing protein</fullName>
    </recommendedName>
</protein>
<evidence type="ECO:0000313" key="5">
    <source>
        <dbReference type="Proteomes" id="UP000256601"/>
    </source>
</evidence>
<evidence type="ECO:0000313" key="4">
    <source>
        <dbReference type="Proteomes" id="UP000182444"/>
    </source>
</evidence>
<accession>A0A1D8N687</accession>
<dbReference type="Proteomes" id="UP000182444">
    <property type="component" value="Chromosome 1B"/>
</dbReference>
<dbReference type="InterPro" id="IPR056196">
    <property type="entry name" value="Mmc1_C"/>
</dbReference>
<organism evidence="2 4">
    <name type="scientific">Yarrowia lipolytica</name>
    <name type="common">Candida lipolytica</name>
    <dbReference type="NCBI Taxonomy" id="4952"/>
    <lineage>
        <taxon>Eukaryota</taxon>
        <taxon>Fungi</taxon>
        <taxon>Dikarya</taxon>
        <taxon>Ascomycota</taxon>
        <taxon>Saccharomycotina</taxon>
        <taxon>Dipodascomycetes</taxon>
        <taxon>Dipodascales</taxon>
        <taxon>Dipodascales incertae sedis</taxon>
        <taxon>Yarrowia</taxon>
    </lineage>
</organism>
<reference evidence="3 5" key="2">
    <citation type="submission" date="2018-07" db="EMBL/GenBank/DDBJ databases">
        <title>Draft Genome Assemblies for Five Robust Yarrowia lipolytica Strains Exhibiting High Lipid Production and Pentose Sugar Utilization and Sugar Alcohol Secretion from Undetoxified Lignocellulosic Biomass Hydrolysates.</title>
        <authorList>
            <consortium name="DOE Joint Genome Institute"/>
            <person name="Walker C."/>
            <person name="Ryu S."/>
            <person name="Na H."/>
            <person name="Zane M."/>
            <person name="LaButti K."/>
            <person name="Lipzen A."/>
            <person name="Haridas S."/>
            <person name="Barry K."/>
            <person name="Grigoriev I.V."/>
            <person name="Quarterman J."/>
            <person name="Slininger P."/>
            <person name="Dien B."/>
            <person name="Trinh C.T."/>
        </authorList>
    </citation>
    <scope>NUCLEOTIDE SEQUENCE [LARGE SCALE GENOMIC DNA]</scope>
    <source>
        <strain evidence="3 5">YB392</strain>
    </source>
</reference>
<dbReference type="PANTHER" id="PTHR38644">
    <property type="entry name" value="EXPRESSED PROTEIN"/>
    <property type="match status" value="1"/>
</dbReference>
<dbReference type="PANTHER" id="PTHR38644:SF1">
    <property type="entry name" value="EXPRESSED PROTEIN"/>
    <property type="match status" value="1"/>
</dbReference>
<dbReference type="GeneID" id="2907542"/>
<dbReference type="Proteomes" id="UP000256601">
    <property type="component" value="Unassembled WGS sequence"/>
</dbReference>
<dbReference type="Pfam" id="PF23868">
    <property type="entry name" value="Mmc1_C"/>
    <property type="match status" value="1"/>
</dbReference>
<dbReference type="AlphaFoldDB" id="A0A1D8N687"/>
<sequence>MTIHFTTMLRQIGRHSVGLRRYTTAGTRDSHVLTGSVYGTTEIDLFNRPTSTENDVKLEPSETAKVDGKVSMEPRIPNKLISQVRGLFPDRDSLHARVSLADSVGRTRIGIVPLGPQDMTVKKRKDANILNALLADPLASDQRWYDAFLARIASKDIVLSPGKYTGHGTQNSRWDMSLPSPFLKEVDVDIMEATSFADSLDNIRDCHWIIYVGEGEGLKAWPSVNLRDLAEDDFVAIVSATLTVNSEEAFEAVSLLRKSPSNSPKYLKLWQKSNFEQLSRAMKRMSANHDRALRYSIYQTCRDLCASDVSKESLMKGEADTIKTLRSEWSRNAHRELQTVLKQQLLKWRQSELPWYKLYWRIDDVDGITRDSLEYAFLPASRQSMCYLLGRIDGFACTTPNSPEPLTDGIYGLSPVEHWDSPSDDVIGQTLEELDDTLVSELHSRAYHEFLKVVLGIQLPTVIIPALGVYLYDLSLYNMGSIAAFGIVWGCFKLQKTWDALCSDFSVAVFEKARASINSCEQLIWSRWEGKAIEEKERVDDRKKLVAEMEESITQNK</sequence>
<feature type="domain" description="Mmc1 C-terminal" evidence="1">
    <location>
        <begin position="323"/>
        <end position="514"/>
    </location>
</feature>
<dbReference type="eggNOG" id="ENOG502RY8K">
    <property type="taxonomic scope" value="Eukaryota"/>
</dbReference>
<dbReference type="OMA" id="AFVYYQL"/>
<evidence type="ECO:0000313" key="2">
    <source>
        <dbReference type="EMBL" id="AOW01143.1"/>
    </source>
</evidence>
<dbReference type="VEuPathDB" id="FungiDB:YALI1_B04370g"/>